<sequence>MALRFQCPACKAVKAANPRLLGREIACPACGAPVQLPSQAQIDEEQRERAEHKRQLAALATVMKQTTTASVVEEVESAESIEHRMAAEERALAANSANFVRPKPPAGEDMDMTPMVDVTFLLLIFFMITASFSVQKSIPRPPPRAEDPSTQVTPDPEDQQDLVTVQVDEFNAYNIITPDWDRICGSKQDLIVALNEAHSGGTPGSQPVKLVIQAHEDCIHGAVIAALDAGREAQFANFEVSTVEQFD</sequence>
<feature type="region of interest" description="Disordered" evidence="8">
    <location>
        <begin position="136"/>
        <end position="158"/>
    </location>
</feature>
<evidence type="ECO:0000256" key="1">
    <source>
        <dbReference type="ARBA" id="ARBA00004162"/>
    </source>
</evidence>
<evidence type="ECO:0000256" key="7">
    <source>
        <dbReference type="RuleBase" id="RU003879"/>
    </source>
</evidence>
<reference evidence="9 10" key="1">
    <citation type="submission" date="2019-02" db="EMBL/GenBank/DDBJ databases">
        <title>Deep-cultivation of Planctomycetes and their phenomic and genomic characterization uncovers novel biology.</title>
        <authorList>
            <person name="Wiegand S."/>
            <person name="Jogler M."/>
            <person name="Boedeker C."/>
            <person name="Pinto D."/>
            <person name="Vollmers J."/>
            <person name="Rivas-Marin E."/>
            <person name="Kohn T."/>
            <person name="Peeters S.H."/>
            <person name="Heuer A."/>
            <person name="Rast P."/>
            <person name="Oberbeckmann S."/>
            <person name="Bunk B."/>
            <person name="Jeske O."/>
            <person name="Meyerdierks A."/>
            <person name="Storesund J.E."/>
            <person name="Kallscheuer N."/>
            <person name="Luecker S."/>
            <person name="Lage O.M."/>
            <person name="Pohl T."/>
            <person name="Merkel B.J."/>
            <person name="Hornburger P."/>
            <person name="Mueller R.-W."/>
            <person name="Bruemmer F."/>
            <person name="Labrenz M."/>
            <person name="Spormann A.M."/>
            <person name="Op den Camp H."/>
            <person name="Overmann J."/>
            <person name="Amann R."/>
            <person name="Jetten M.S.M."/>
            <person name="Mascher T."/>
            <person name="Medema M.H."/>
            <person name="Devos D.P."/>
            <person name="Kaster A.-K."/>
            <person name="Ovreas L."/>
            <person name="Rohde M."/>
            <person name="Galperin M.Y."/>
            <person name="Jogler C."/>
        </authorList>
    </citation>
    <scope>NUCLEOTIDE SEQUENCE [LARGE SCALE GENOMIC DNA]</scope>
    <source>
        <strain evidence="9 10">Q31a</strain>
    </source>
</reference>
<evidence type="ECO:0000256" key="6">
    <source>
        <dbReference type="ARBA" id="ARBA00023136"/>
    </source>
</evidence>
<organism evidence="9 10">
    <name type="scientific">Aureliella helgolandensis</name>
    <dbReference type="NCBI Taxonomy" id="2527968"/>
    <lineage>
        <taxon>Bacteria</taxon>
        <taxon>Pseudomonadati</taxon>
        <taxon>Planctomycetota</taxon>
        <taxon>Planctomycetia</taxon>
        <taxon>Pirellulales</taxon>
        <taxon>Pirellulaceae</taxon>
        <taxon>Aureliella</taxon>
    </lineage>
</organism>
<dbReference type="GO" id="GO:0022857">
    <property type="term" value="F:transmembrane transporter activity"/>
    <property type="evidence" value="ECO:0007669"/>
    <property type="project" value="InterPro"/>
</dbReference>
<evidence type="ECO:0000313" key="9">
    <source>
        <dbReference type="EMBL" id="QDV27359.1"/>
    </source>
</evidence>
<keyword evidence="5" id="KW-1133">Transmembrane helix</keyword>
<evidence type="ECO:0000256" key="4">
    <source>
        <dbReference type="ARBA" id="ARBA00022692"/>
    </source>
</evidence>
<dbReference type="EMBL" id="CP036298">
    <property type="protein sequence ID" value="QDV27359.1"/>
    <property type="molecule type" value="Genomic_DNA"/>
</dbReference>
<dbReference type="RefSeq" id="WP_145084631.1">
    <property type="nucleotide sequence ID" value="NZ_CP036298.1"/>
</dbReference>
<accession>A0A518GFJ0</accession>
<evidence type="ECO:0000256" key="8">
    <source>
        <dbReference type="SAM" id="MobiDB-lite"/>
    </source>
</evidence>
<dbReference type="Pfam" id="PF02472">
    <property type="entry name" value="ExbD"/>
    <property type="match status" value="1"/>
</dbReference>
<keyword evidence="7" id="KW-0653">Protein transport</keyword>
<dbReference type="InterPro" id="IPR003400">
    <property type="entry name" value="ExbD"/>
</dbReference>
<evidence type="ECO:0000313" key="10">
    <source>
        <dbReference type="Proteomes" id="UP000318017"/>
    </source>
</evidence>
<proteinExistence type="inferred from homology"/>
<keyword evidence="10" id="KW-1185">Reference proteome</keyword>
<dbReference type="OrthoDB" id="292474at2"/>
<dbReference type="PANTHER" id="PTHR30558:SF3">
    <property type="entry name" value="BIOPOLYMER TRANSPORT PROTEIN EXBD-RELATED"/>
    <property type="match status" value="1"/>
</dbReference>
<dbReference type="GO" id="GO:0005886">
    <property type="term" value="C:plasma membrane"/>
    <property type="evidence" value="ECO:0007669"/>
    <property type="project" value="UniProtKB-SubCell"/>
</dbReference>
<evidence type="ECO:0000256" key="5">
    <source>
        <dbReference type="ARBA" id="ARBA00022989"/>
    </source>
</evidence>
<dbReference type="PANTHER" id="PTHR30558">
    <property type="entry name" value="EXBD MEMBRANE COMPONENT OF PMF-DRIVEN MACROMOLECULE IMPORT SYSTEM"/>
    <property type="match status" value="1"/>
</dbReference>
<comment type="similarity">
    <text evidence="2 7">Belongs to the ExbD/TolR family.</text>
</comment>
<evidence type="ECO:0000256" key="3">
    <source>
        <dbReference type="ARBA" id="ARBA00022475"/>
    </source>
</evidence>
<name>A0A518GFJ0_9BACT</name>
<dbReference type="GO" id="GO:0015031">
    <property type="term" value="P:protein transport"/>
    <property type="evidence" value="ECO:0007669"/>
    <property type="project" value="UniProtKB-KW"/>
</dbReference>
<dbReference type="Proteomes" id="UP000318017">
    <property type="component" value="Chromosome"/>
</dbReference>
<keyword evidence="4 7" id="KW-0812">Transmembrane</keyword>
<keyword evidence="3" id="KW-1003">Cell membrane</keyword>
<dbReference type="KEGG" id="ahel:Q31a_57470"/>
<keyword evidence="6" id="KW-0472">Membrane</keyword>
<gene>
    <name evidence="9" type="ORF">Q31a_57470</name>
</gene>
<keyword evidence="7" id="KW-0813">Transport</keyword>
<comment type="subcellular location">
    <subcellularLocation>
        <location evidence="1">Cell membrane</location>
        <topology evidence="1">Single-pass membrane protein</topology>
    </subcellularLocation>
    <subcellularLocation>
        <location evidence="7">Cell membrane</location>
        <topology evidence="7">Single-pass type II membrane protein</topology>
    </subcellularLocation>
</comment>
<protein>
    <submittedName>
        <fullName evidence="9">Biopolymer transport protein ExbD/TolR</fullName>
    </submittedName>
</protein>
<evidence type="ECO:0000256" key="2">
    <source>
        <dbReference type="ARBA" id="ARBA00005811"/>
    </source>
</evidence>
<dbReference type="AlphaFoldDB" id="A0A518GFJ0"/>